<evidence type="ECO:0000256" key="5">
    <source>
        <dbReference type="ARBA" id="ARBA00021901"/>
    </source>
</evidence>
<comment type="function">
    <text evidence="10">Catalyzes the oxidation of L-aspartate to iminoaspartate, the first step in the de novo biosynthesis of NAD(+).</text>
</comment>
<dbReference type="SUPFAM" id="SSF46977">
    <property type="entry name" value="Succinate dehydrogenase/fumarate reductase flavoprotein C-terminal domain"/>
    <property type="match status" value="1"/>
</dbReference>
<evidence type="ECO:0000256" key="7">
    <source>
        <dbReference type="ARBA" id="ARBA00022642"/>
    </source>
</evidence>
<evidence type="ECO:0000259" key="14">
    <source>
        <dbReference type="Pfam" id="PF00890"/>
    </source>
</evidence>
<dbReference type="PANTHER" id="PTHR42716">
    <property type="entry name" value="L-ASPARTATE OXIDASE"/>
    <property type="match status" value="1"/>
</dbReference>
<dbReference type="GO" id="GO:0033765">
    <property type="term" value="F:steroid dehydrogenase activity, acting on the CH-CH group of donors"/>
    <property type="evidence" value="ECO:0007669"/>
    <property type="project" value="UniProtKB-ARBA"/>
</dbReference>
<dbReference type="Gene3D" id="3.90.700.10">
    <property type="entry name" value="Succinate dehydrogenase/fumarate reductase flavoprotein, catalytic domain"/>
    <property type="match status" value="1"/>
</dbReference>
<dbReference type="InterPro" id="IPR036188">
    <property type="entry name" value="FAD/NAD-bd_sf"/>
</dbReference>
<dbReference type="InterPro" id="IPR027477">
    <property type="entry name" value="Succ_DH/fumarate_Rdtase_cat_sf"/>
</dbReference>
<dbReference type="PRINTS" id="PR00411">
    <property type="entry name" value="PNDRDTASEI"/>
</dbReference>
<dbReference type="SUPFAM" id="SSF56425">
    <property type="entry name" value="Succinate dehydrogenase/fumarate reductase flavoprotein, catalytic domain"/>
    <property type="match status" value="1"/>
</dbReference>
<name>A0A1N7FLE6_9NOCA</name>
<evidence type="ECO:0000256" key="4">
    <source>
        <dbReference type="ARBA" id="ARBA00012173"/>
    </source>
</evidence>
<dbReference type="RefSeq" id="WP_076479352.1">
    <property type="nucleotide sequence ID" value="NZ_FTNT01000005.1"/>
</dbReference>
<dbReference type="Gene3D" id="1.20.58.100">
    <property type="entry name" value="Fumarate reductase/succinate dehydrogenase flavoprotein-like, C-terminal domain"/>
    <property type="match status" value="1"/>
</dbReference>
<dbReference type="Gene3D" id="3.50.50.60">
    <property type="entry name" value="FAD/NAD(P)-binding domain"/>
    <property type="match status" value="1"/>
</dbReference>
<dbReference type="SUPFAM" id="SSF51905">
    <property type="entry name" value="FAD/NAD(P)-binding domain"/>
    <property type="match status" value="1"/>
</dbReference>
<dbReference type="Proteomes" id="UP000186218">
    <property type="component" value="Unassembled WGS sequence"/>
</dbReference>
<dbReference type="InterPro" id="IPR003953">
    <property type="entry name" value="FAD-dep_OxRdtase_2_FAD-bd"/>
</dbReference>
<reference evidence="15 16" key="1">
    <citation type="submission" date="2017-01" db="EMBL/GenBank/DDBJ databases">
        <authorList>
            <person name="Mah S.A."/>
            <person name="Swanson W.J."/>
            <person name="Moy G.W."/>
            <person name="Vacquier V.D."/>
        </authorList>
    </citation>
    <scope>NUCLEOTIDE SEQUENCE [LARGE SCALE GENOMIC DNA]</scope>
    <source>
        <strain evidence="15 16">CPCC 203464</strain>
    </source>
</reference>
<evidence type="ECO:0000256" key="6">
    <source>
        <dbReference type="ARBA" id="ARBA00022630"/>
    </source>
</evidence>
<dbReference type="EMBL" id="FTNT01000005">
    <property type="protein sequence ID" value="SIS01228.1"/>
    <property type="molecule type" value="Genomic_DNA"/>
</dbReference>
<dbReference type="STRING" id="1344003.SAMN05445060_2180"/>
<comment type="subcellular location">
    <subcellularLocation>
        <location evidence="13">Cytoplasm</location>
    </subcellularLocation>
</comment>
<dbReference type="OrthoDB" id="9805351at2"/>
<feature type="domain" description="FAD-dependent oxidoreductase 2 FAD-binding" evidence="14">
    <location>
        <begin position="11"/>
        <end position="395"/>
    </location>
</feature>
<comment type="similarity">
    <text evidence="3 13">Belongs to the FAD-dependent oxidoreductase 2 family. NadB subfamily.</text>
</comment>
<dbReference type="InterPro" id="IPR037099">
    <property type="entry name" value="Fum_R/Succ_DH_flav-like_C_sf"/>
</dbReference>
<dbReference type="InterPro" id="IPR005288">
    <property type="entry name" value="NadB"/>
</dbReference>
<comment type="pathway">
    <text evidence="2 13">Cofactor biosynthesis; NAD(+) biosynthesis; iminoaspartate from L-aspartate (oxidase route): step 1/1.</text>
</comment>
<comment type="catalytic activity">
    <reaction evidence="11">
        <text>L-aspartate + O2 = iminosuccinate + H2O2</text>
        <dbReference type="Rhea" id="RHEA:25876"/>
        <dbReference type="ChEBI" id="CHEBI:15379"/>
        <dbReference type="ChEBI" id="CHEBI:16240"/>
        <dbReference type="ChEBI" id="CHEBI:29991"/>
        <dbReference type="ChEBI" id="CHEBI:77875"/>
        <dbReference type="EC" id="1.4.3.16"/>
    </reaction>
    <physiologicalReaction direction="left-to-right" evidence="11">
        <dbReference type="Rhea" id="RHEA:25877"/>
    </physiologicalReaction>
</comment>
<protein>
    <recommendedName>
        <fullName evidence="5 12">L-aspartate oxidase</fullName>
        <ecNumber evidence="4 12">1.4.3.16</ecNumber>
    </recommendedName>
</protein>
<dbReference type="UniPathway" id="UPA00253">
    <property type="reaction ID" value="UER00326"/>
</dbReference>
<keyword evidence="7 13" id="KW-0662">Pyridine nucleotide biosynthesis</keyword>
<evidence type="ECO:0000256" key="2">
    <source>
        <dbReference type="ARBA" id="ARBA00004950"/>
    </source>
</evidence>
<sequence>MAARTTGWSADLVVVGAGVGGLTTAVAAAELGLRVVVVSKAPRVPREPGTATHYAQGGIAVVGPGDSIDAHLADTVAAGAGLTDPVAARSILAEGPAAVAELIGWGARFDLDRRGRLSRTREGGHGVRRIVHAGGDATGAAVQRTLTEAVTRWTTVGSESSGSVRVMFSTTVTGVLRADDGAVVGVTVIDHAGAVATVAAPTTVLATGGSGHLFAATTNPAGATGDGVALALHAGAEVADLEFVQFHPTMLWTPAGRRGRRALVSEAVRGEGGRLVDAHGRAVTADVPGGDLAPRDVVARAVDTAMRRTGSDHVFLDVGAISGFEERFPTVSAGVRAAGLDLAGGRIPVQPGAHYQCGGVVVDEGCRTAVSGLLAVGEVARTGLHGANRLASNSLLEGLVTGLRAARTAADRAGGRTAVAAGDLMESAPRLDRRALQDAMSEAAGLRRTGVELDALAGALSEVESRPLRTPGDHEDAALLSTARVVVAAALARTASLGGHHRADGRGDPDLRSTAVRLRDGDPHIVPLRRPASGCVAARTVG</sequence>
<dbReference type="PRINTS" id="PR00368">
    <property type="entry name" value="FADPNR"/>
</dbReference>
<keyword evidence="16" id="KW-1185">Reference proteome</keyword>
<evidence type="ECO:0000256" key="8">
    <source>
        <dbReference type="ARBA" id="ARBA00022827"/>
    </source>
</evidence>
<evidence type="ECO:0000313" key="16">
    <source>
        <dbReference type="Proteomes" id="UP000186218"/>
    </source>
</evidence>
<dbReference type="NCBIfam" id="TIGR00551">
    <property type="entry name" value="nadB"/>
    <property type="match status" value="1"/>
</dbReference>
<dbReference type="GO" id="GO:0008734">
    <property type="term" value="F:L-aspartate oxidase activity"/>
    <property type="evidence" value="ECO:0007669"/>
    <property type="project" value="UniProtKB-UniRule"/>
</dbReference>
<organism evidence="15 16">
    <name type="scientific">Williamsia sterculiae</name>
    <dbReference type="NCBI Taxonomy" id="1344003"/>
    <lineage>
        <taxon>Bacteria</taxon>
        <taxon>Bacillati</taxon>
        <taxon>Actinomycetota</taxon>
        <taxon>Actinomycetes</taxon>
        <taxon>Mycobacteriales</taxon>
        <taxon>Nocardiaceae</taxon>
        <taxon>Williamsia</taxon>
    </lineage>
</organism>
<comment type="cofactor">
    <cofactor evidence="1 13">
        <name>FAD</name>
        <dbReference type="ChEBI" id="CHEBI:57692"/>
    </cofactor>
</comment>
<gene>
    <name evidence="15" type="ORF">SAMN05445060_2180</name>
</gene>
<evidence type="ECO:0000256" key="9">
    <source>
        <dbReference type="ARBA" id="ARBA00023002"/>
    </source>
</evidence>
<evidence type="ECO:0000256" key="10">
    <source>
        <dbReference type="ARBA" id="ARBA00029426"/>
    </source>
</evidence>
<evidence type="ECO:0000256" key="13">
    <source>
        <dbReference type="RuleBase" id="RU362049"/>
    </source>
</evidence>
<dbReference type="PANTHER" id="PTHR42716:SF2">
    <property type="entry name" value="L-ASPARTATE OXIDASE, CHLOROPLASTIC"/>
    <property type="match status" value="1"/>
</dbReference>
<dbReference type="EC" id="1.4.3.16" evidence="4 12"/>
<dbReference type="Pfam" id="PF00890">
    <property type="entry name" value="FAD_binding_2"/>
    <property type="match status" value="1"/>
</dbReference>
<evidence type="ECO:0000256" key="11">
    <source>
        <dbReference type="ARBA" id="ARBA00048305"/>
    </source>
</evidence>
<dbReference type="GO" id="GO:0034628">
    <property type="term" value="P:'de novo' NAD+ biosynthetic process from L-aspartate"/>
    <property type="evidence" value="ECO:0007669"/>
    <property type="project" value="TreeGrafter"/>
</dbReference>
<evidence type="ECO:0000313" key="15">
    <source>
        <dbReference type="EMBL" id="SIS01228.1"/>
    </source>
</evidence>
<evidence type="ECO:0000256" key="12">
    <source>
        <dbReference type="NCBIfam" id="TIGR00551"/>
    </source>
</evidence>
<keyword evidence="6 13" id="KW-0285">Flavoprotein</keyword>
<proteinExistence type="inferred from homology"/>
<dbReference type="AlphaFoldDB" id="A0A1N7FLE6"/>
<dbReference type="FunFam" id="3.90.700.10:FF:000002">
    <property type="entry name" value="L-aspartate oxidase"/>
    <property type="match status" value="1"/>
</dbReference>
<evidence type="ECO:0000256" key="3">
    <source>
        <dbReference type="ARBA" id="ARBA00008562"/>
    </source>
</evidence>
<keyword evidence="8 13" id="KW-0274">FAD</keyword>
<evidence type="ECO:0000256" key="1">
    <source>
        <dbReference type="ARBA" id="ARBA00001974"/>
    </source>
</evidence>
<dbReference type="GO" id="GO:0005737">
    <property type="term" value="C:cytoplasm"/>
    <property type="evidence" value="ECO:0007669"/>
    <property type="project" value="UniProtKB-SubCell"/>
</dbReference>
<keyword evidence="9 13" id="KW-0560">Oxidoreductase</keyword>
<accession>A0A1N7FLE6</accession>